<keyword evidence="1" id="KW-0863">Zinc-finger</keyword>
<evidence type="ECO:0000313" key="3">
    <source>
        <dbReference type="EMBL" id="TYK09783.1"/>
    </source>
</evidence>
<gene>
    <name evidence="3" type="ORF">E5676_scaffold127G00730</name>
</gene>
<evidence type="ECO:0000313" key="4">
    <source>
        <dbReference type="Proteomes" id="UP000321947"/>
    </source>
</evidence>
<dbReference type="SMART" id="SM00343">
    <property type="entry name" value="ZnF_C2HC"/>
    <property type="match status" value="1"/>
</dbReference>
<evidence type="ECO:0000259" key="2">
    <source>
        <dbReference type="PROSITE" id="PS50158"/>
    </source>
</evidence>
<dbReference type="InterPro" id="IPR036875">
    <property type="entry name" value="Znf_CCHC_sf"/>
</dbReference>
<accession>A0A5D3CD47</accession>
<evidence type="ECO:0000256" key="1">
    <source>
        <dbReference type="PROSITE-ProRule" id="PRU00047"/>
    </source>
</evidence>
<dbReference type="EMBL" id="SSTD01011467">
    <property type="protein sequence ID" value="TYK09783.1"/>
    <property type="molecule type" value="Genomic_DNA"/>
</dbReference>
<name>A0A5D3CD47_CUCMM</name>
<dbReference type="SUPFAM" id="SSF57756">
    <property type="entry name" value="Retrovirus zinc finger-like domains"/>
    <property type="match status" value="1"/>
</dbReference>
<keyword evidence="1" id="KW-0479">Metal-binding</keyword>
<dbReference type="GO" id="GO:0003676">
    <property type="term" value="F:nucleic acid binding"/>
    <property type="evidence" value="ECO:0007669"/>
    <property type="project" value="InterPro"/>
</dbReference>
<reference evidence="3 4" key="1">
    <citation type="submission" date="2019-08" db="EMBL/GenBank/DDBJ databases">
        <title>Draft genome sequences of two oriental melons (Cucumis melo L. var makuwa).</title>
        <authorList>
            <person name="Kwon S.-Y."/>
        </authorList>
    </citation>
    <scope>NUCLEOTIDE SEQUENCE [LARGE SCALE GENOMIC DNA]</scope>
    <source>
        <strain evidence="4">cv. Chang Bougi</strain>
        <tissue evidence="3">Leaf</tissue>
    </source>
</reference>
<dbReference type="InterPro" id="IPR001878">
    <property type="entry name" value="Znf_CCHC"/>
</dbReference>
<organism evidence="3 4">
    <name type="scientific">Cucumis melo var. makuwa</name>
    <name type="common">Oriental melon</name>
    <dbReference type="NCBI Taxonomy" id="1194695"/>
    <lineage>
        <taxon>Eukaryota</taxon>
        <taxon>Viridiplantae</taxon>
        <taxon>Streptophyta</taxon>
        <taxon>Embryophyta</taxon>
        <taxon>Tracheophyta</taxon>
        <taxon>Spermatophyta</taxon>
        <taxon>Magnoliopsida</taxon>
        <taxon>eudicotyledons</taxon>
        <taxon>Gunneridae</taxon>
        <taxon>Pentapetalae</taxon>
        <taxon>rosids</taxon>
        <taxon>fabids</taxon>
        <taxon>Cucurbitales</taxon>
        <taxon>Cucurbitaceae</taxon>
        <taxon>Benincaseae</taxon>
        <taxon>Cucumis</taxon>
    </lineage>
</organism>
<dbReference type="AlphaFoldDB" id="A0A5D3CD47"/>
<proteinExistence type="predicted"/>
<comment type="caution">
    <text evidence="3">The sequence shown here is derived from an EMBL/GenBank/DDBJ whole genome shotgun (WGS) entry which is preliminary data.</text>
</comment>
<dbReference type="Proteomes" id="UP000321947">
    <property type="component" value="Unassembled WGS sequence"/>
</dbReference>
<dbReference type="Pfam" id="PF00098">
    <property type="entry name" value="zf-CCHC"/>
    <property type="match status" value="1"/>
</dbReference>
<sequence length="218" mass="25179">MEIIREGPSVSRSPMLDGTTKVKISRLQLVTSKFEALKLSEEETVADYNERVFEISNESFNLGERIPETKIVYKVLQSLPDDKKEKGVAFKTVCEEETPDHKTTNEANINEFIALLTKQFSKFVKKFRNMNTTGAGDREQNSFCRRDENFKRKLEGRTFKCRECGDIGHYQAECPTYMRSQKKSFCATLFEVESDYSEEEDECTNAFINSLTEHDVMI</sequence>
<keyword evidence="1" id="KW-0862">Zinc</keyword>
<protein>
    <submittedName>
        <fullName evidence="3">Gag-pol polyprotein</fullName>
    </submittedName>
</protein>
<dbReference type="PROSITE" id="PS50158">
    <property type="entry name" value="ZF_CCHC"/>
    <property type="match status" value="1"/>
</dbReference>
<feature type="domain" description="CCHC-type" evidence="2">
    <location>
        <begin position="160"/>
        <end position="175"/>
    </location>
</feature>
<dbReference type="GO" id="GO:0008270">
    <property type="term" value="F:zinc ion binding"/>
    <property type="evidence" value="ECO:0007669"/>
    <property type="project" value="UniProtKB-KW"/>
</dbReference>